<keyword evidence="3" id="KW-1185">Reference proteome</keyword>
<dbReference type="EMBL" id="JANPWB010000004">
    <property type="protein sequence ID" value="KAJ1192428.1"/>
    <property type="molecule type" value="Genomic_DNA"/>
</dbReference>
<gene>
    <name evidence="2" type="ORF">NDU88_001735</name>
</gene>
<feature type="compositionally biased region" description="Basic and acidic residues" evidence="1">
    <location>
        <begin position="115"/>
        <end position="125"/>
    </location>
</feature>
<proteinExistence type="predicted"/>
<evidence type="ECO:0000256" key="1">
    <source>
        <dbReference type="SAM" id="MobiDB-lite"/>
    </source>
</evidence>
<name>A0AAV7UWV1_PLEWA</name>
<organism evidence="2 3">
    <name type="scientific">Pleurodeles waltl</name>
    <name type="common">Iberian ribbed newt</name>
    <dbReference type="NCBI Taxonomy" id="8319"/>
    <lineage>
        <taxon>Eukaryota</taxon>
        <taxon>Metazoa</taxon>
        <taxon>Chordata</taxon>
        <taxon>Craniata</taxon>
        <taxon>Vertebrata</taxon>
        <taxon>Euteleostomi</taxon>
        <taxon>Amphibia</taxon>
        <taxon>Batrachia</taxon>
        <taxon>Caudata</taxon>
        <taxon>Salamandroidea</taxon>
        <taxon>Salamandridae</taxon>
        <taxon>Pleurodelinae</taxon>
        <taxon>Pleurodeles</taxon>
    </lineage>
</organism>
<feature type="region of interest" description="Disordered" evidence="1">
    <location>
        <begin position="82"/>
        <end position="144"/>
    </location>
</feature>
<dbReference type="Proteomes" id="UP001066276">
    <property type="component" value="Chromosome 2_2"/>
</dbReference>
<reference evidence="2" key="1">
    <citation type="journal article" date="2022" name="bioRxiv">
        <title>Sequencing and chromosome-scale assembly of the giantPleurodeles waltlgenome.</title>
        <authorList>
            <person name="Brown T."/>
            <person name="Elewa A."/>
            <person name="Iarovenko S."/>
            <person name="Subramanian E."/>
            <person name="Araus A.J."/>
            <person name="Petzold A."/>
            <person name="Susuki M."/>
            <person name="Suzuki K.-i.T."/>
            <person name="Hayashi T."/>
            <person name="Toyoda A."/>
            <person name="Oliveira C."/>
            <person name="Osipova E."/>
            <person name="Leigh N.D."/>
            <person name="Simon A."/>
            <person name="Yun M.H."/>
        </authorList>
    </citation>
    <scope>NUCLEOTIDE SEQUENCE</scope>
    <source>
        <strain evidence="2">20211129_DDA</strain>
        <tissue evidence="2">Liver</tissue>
    </source>
</reference>
<accession>A0AAV7UWV1</accession>
<dbReference type="AlphaFoldDB" id="A0AAV7UWV1"/>
<evidence type="ECO:0000313" key="3">
    <source>
        <dbReference type="Proteomes" id="UP001066276"/>
    </source>
</evidence>
<sequence length="144" mass="15145">MLAKPSRGLPDSVPGTFPPGRREDEAQDAGSHPGAPEPELAGEASPQPSGLPVPSWCGMLEEGSAHPRTWRGLVRAHELVHAGRPSGTPSQEPCHMECRRTKPRMGVPKPGPARDLARDPARAPELEPEGEASMGPVDSQASSA</sequence>
<evidence type="ECO:0000313" key="2">
    <source>
        <dbReference type="EMBL" id="KAJ1192428.1"/>
    </source>
</evidence>
<protein>
    <submittedName>
        <fullName evidence="2">Uncharacterized protein</fullName>
    </submittedName>
</protein>
<feature type="region of interest" description="Disordered" evidence="1">
    <location>
        <begin position="1"/>
        <end position="62"/>
    </location>
</feature>
<comment type="caution">
    <text evidence="2">The sequence shown here is derived from an EMBL/GenBank/DDBJ whole genome shotgun (WGS) entry which is preliminary data.</text>
</comment>